<feature type="domain" description="Ubiquitin-like" evidence="2">
    <location>
        <begin position="264"/>
        <end position="340"/>
    </location>
</feature>
<dbReference type="PANTHER" id="PTHR38886">
    <property type="entry name" value="SESA DOMAIN-CONTAINING PROTEIN"/>
    <property type="match status" value="1"/>
</dbReference>
<evidence type="ECO:0000313" key="3">
    <source>
        <dbReference type="EMBL" id="KAH7232355.1"/>
    </source>
</evidence>
<sequence>MSFGYAVGDVVAVLGLFERIAIELRNYKDAPAHFQLRAELNLVRNTLKHVLNLDPECVEELQTLEKIRAIVVHCSQPLQAMADKMRSKDSSLGHFKTTRSLSAIGIRLHWSMIAKSDVDSLRQTVMSQMSAINILLSVQQLLHANVIARHASNILSITSRTQSAVDTLAADAKVSAEIHSKQSKSIDKHLTGIETSMLHLTRQAEKASATARRHTAFLTRYAKALFRLMQDVKELFILRMLLDISGQLKRIIRAIEAIPLYPTLDIVRLGDALGESWALPLQACRTWEFVVYANERPGVNNIVRNLFALTHAKTGMQVNENNWAGLIKAGFHVEQAMVIRAVHLAERSRVDKEKFGPQLPRVEAEQKTESFRKVKVIYRAKSIRDVADAYARLVENPNHLTANAIVGLELLRVVEHHYEDERARELIRYLKFVVTQYVDSYHSLARAVRLNPYLYEAWYNLGVLVAEFKKCTELMPGLSDAYDSNEEVLRTCLIRTMIETPLQTQYEAVDQAEGEYITLNPIQETGQRGSDDDTDEEYSV</sequence>
<accession>A0A9P9G5E4</accession>
<evidence type="ECO:0000313" key="4">
    <source>
        <dbReference type="Proteomes" id="UP000720189"/>
    </source>
</evidence>
<protein>
    <recommendedName>
        <fullName evidence="2">Ubiquitin-like domain-containing protein</fullName>
    </recommendedName>
</protein>
<dbReference type="PANTHER" id="PTHR38886:SF1">
    <property type="entry name" value="NACHT-NTPASE AND P-LOOP NTPASES N-TERMINAL DOMAIN-CONTAINING PROTEIN"/>
    <property type="match status" value="1"/>
</dbReference>
<dbReference type="OrthoDB" id="3045089at2759"/>
<dbReference type="Pfam" id="PF22893">
    <property type="entry name" value="ULD_2"/>
    <property type="match status" value="1"/>
</dbReference>
<reference evidence="3" key="1">
    <citation type="journal article" date="2021" name="Nat. Commun.">
        <title>Genetic determinants of endophytism in the Arabidopsis root mycobiome.</title>
        <authorList>
            <person name="Mesny F."/>
            <person name="Miyauchi S."/>
            <person name="Thiergart T."/>
            <person name="Pickel B."/>
            <person name="Atanasova L."/>
            <person name="Karlsson M."/>
            <person name="Huettel B."/>
            <person name="Barry K.W."/>
            <person name="Haridas S."/>
            <person name="Chen C."/>
            <person name="Bauer D."/>
            <person name="Andreopoulos W."/>
            <person name="Pangilinan J."/>
            <person name="LaButti K."/>
            <person name="Riley R."/>
            <person name="Lipzen A."/>
            <person name="Clum A."/>
            <person name="Drula E."/>
            <person name="Henrissat B."/>
            <person name="Kohler A."/>
            <person name="Grigoriev I.V."/>
            <person name="Martin F.M."/>
            <person name="Hacquard S."/>
        </authorList>
    </citation>
    <scope>NUCLEOTIDE SEQUENCE</scope>
    <source>
        <strain evidence="3">MPI-CAGE-AT-0023</strain>
    </source>
</reference>
<dbReference type="InterPro" id="IPR054464">
    <property type="entry name" value="ULD_fung"/>
</dbReference>
<proteinExistence type="predicted"/>
<comment type="caution">
    <text evidence="3">The sequence shown here is derived from an EMBL/GenBank/DDBJ whole genome shotgun (WGS) entry which is preliminary data.</text>
</comment>
<dbReference type="RefSeq" id="XP_046044015.1">
    <property type="nucleotide sequence ID" value="XM_046196224.1"/>
</dbReference>
<dbReference type="GeneID" id="70226178"/>
<dbReference type="EMBL" id="JAGMUX010000019">
    <property type="protein sequence ID" value="KAH7232355.1"/>
    <property type="molecule type" value="Genomic_DNA"/>
</dbReference>
<name>A0A9P9G5E4_FUSRE</name>
<keyword evidence="4" id="KW-1185">Reference proteome</keyword>
<dbReference type="AlphaFoldDB" id="A0A9P9G5E4"/>
<gene>
    <name evidence="3" type="ORF">BKA55DRAFT_598324</name>
</gene>
<evidence type="ECO:0000256" key="1">
    <source>
        <dbReference type="SAM" id="MobiDB-lite"/>
    </source>
</evidence>
<evidence type="ECO:0000259" key="2">
    <source>
        <dbReference type="Pfam" id="PF22893"/>
    </source>
</evidence>
<feature type="region of interest" description="Disordered" evidence="1">
    <location>
        <begin position="520"/>
        <end position="540"/>
    </location>
</feature>
<dbReference type="Proteomes" id="UP000720189">
    <property type="component" value="Unassembled WGS sequence"/>
</dbReference>
<organism evidence="3 4">
    <name type="scientific">Fusarium redolens</name>
    <dbReference type="NCBI Taxonomy" id="48865"/>
    <lineage>
        <taxon>Eukaryota</taxon>
        <taxon>Fungi</taxon>
        <taxon>Dikarya</taxon>
        <taxon>Ascomycota</taxon>
        <taxon>Pezizomycotina</taxon>
        <taxon>Sordariomycetes</taxon>
        <taxon>Hypocreomycetidae</taxon>
        <taxon>Hypocreales</taxon>
        <taxon>Nectriaceae</taxon>
        <taxon>Fusarium</taxon>
        <taxon>Fusarium redolens species complex</taxon>
    </lineage>
</organism>